<evidence type="ECO:0000259" key="1">
    <source>
        <dbReference type="Pfam" id="PF07472"/>
    </source>
</evidence>
<name>A0A1N6J938_9BURK</name>
<dbReference type="SMR" id="A0A1N6J938"/>
<protein>
    <submittedName>
        <fullName evidence="2">Fucose-binding lectin II (PA-IIL)</fullName>
    </submittedName>
</protein>
<dbReference type="Proteomes" id="UP000185151">
    <property type="component" value="Unassembled WGS sequence"/>
</dbReference>
<dbReference type="AlphaFoldDB" id="A0A1N6J938"/>
<feature type="domain" description="Calcium-mediated lectin" evidence="1">
    <location>
        <begin position="7"/>
        <end position="113"/>
    </location>
</feature>
<dbReference type="InterPro" id="IPR036684">
    <property type="entry name" value="Ca_lectin_sf"/>
</dbReference>
<dbReference type="SUPFAM" id="SSF82026">
    <property type="entry name" value="Calcium-mediated lectin"/>
    <property type="match status" value="1"/>
</dbReference>
<organism evidence="2 3">
    <name type="scientific">Paraburkholderia phenazinium</name>
    <dbReference type="NCBI Taxonomy" id="60549"/>
    <lineage>
        <taxon>Bacteria</taxon>
        <taxon>Pseudomonadati</taxon>
        <taxon>Pseudomonadota</taxon>
        <taxon>Betaproteobacteria</taxon>
        <taxon>Burkholderiales</taxon>
        <taxon>Burkholderiaceae</taxon>
        <taxon>Paraburkholderia</taxon>
    </lineage>
</organism>
<keyword evidence="2" id="KW-0430">Lectin</keyword>
<dbReference type="RefSeq" id="WP_074296275.1">
    <property type="nucleotide sequence ID" value="NZ_FSRU01000001.1"/>
</dbReference>
<accession>A0A1N6J938</accession>
<evidence type="ECO:0000313" key="3">
    <source>
        <dbReference type="Proteomes" id="UP000185151"/>
    </source>
</evidence>
<gene>
    <name evidence="2" type="ORF">SAMN05444165_2915</name>
</gene>
<dbReference type="Gene3D" id="2.60.120.400">
    <property type="entry name" value="Calcium-mediated lectin"/>
    <property type="match status" value="1"/>
</dbReference>
<dbReference type="GO" id="GO:0030246">
    <property type="term" value="F:carbohydrate binding"/>
    <property type="evidence" value="ECO:0007669"/>
    <property type="project" value="UniProtKB-KW"/>
</dbReference>
<proteinExistence type="predicted"/>
<dbReference type="InterPro" id="IPR010907">
    <property type="entry name" value="Ca-mediated_lectin"/>
</dbReference>
<dbReference type="EMBL" id="FSRU01000001">
    <property type="protein sequence ID" value="SIO40753.1"/>
    <property type="molecule type" value="Genomic_DNA"/>
</dbReference>
<evidence type="ECO:0000313" key="2">
    <source>
        <dbReference type="EMBL" id="SIO40753.1"/>
    </source>
</evidence>
<dbReference type="Pfam" id="PF07472">
    <property type="entry name" value="PA-IIL"/>
    <property type="match status" value="1"/>
</dbReference>
<reference evidence="2 3" key="1">
    <citation type="submission" date="2016-11" db="EMBL/GenBank/DDBJ databases">
        <authorList>
            <person name="Jaros S."/>
            <person name="Januszkiewicz K."/>
            <person name="Wedrychowicz H."/>
        </authorList>
    </citation>
    <scope>NUCLEOTIDE SEQUENCE [LARGE SCALE GENOMIC DNA]</scope>
    <source>
        <strain evidence="2 3">GAS95</strain>
    </source>
</reference>
<dbReference type="OrthoDB" id="4351109at2"/>
<sequence>MAKQGVFTLPANISFGVTAYANSQYTETLTVLVDGVSKGTFSGTGANEVSLGHKVFNSGKGAIQVTVSAHGSASDLVSTQVVLGGKANFALLASEDGGDGDYNDCVAILNWAIG</sequence>
<keyword evidence="3" id="KW-1185">Reference proteome</keyword>